<dbReference type="RefSeq" id="WP_229840526.1">
    <property type="nucleotide sequence ID" value="NZ_BMSV01000006.1"/>
</dbReference>
<gene>
    <name evidence="1" type="ORF">GCM10010249_35860</name>
</gene>
<protein>
    <submittedName>
        <fullName evidence="1">Uncharacterized protein</fullName>
    </submittedName>
</protein>
<evidence type="ECO:0000313" key="2">
    <source>
        <dbReference type="Proteomes" id="UP000654123"/>
    </source>
</evidence>
<proteinExistence type="predicted"/>
<evidence type="ECO:0000313" key="1">
    <source>
        <dbReference type="EMBL" id="GGQ13833.1"/>
    </source>
</evidence>
<dbReference type="Proteomes" id="UP000654123">
    <property type="component" value="Unassembled WGS sequence"/>
</dbReference>
<dbReference type="AlphaFoldDB" id="A0A918B189"/>
<dbReference type="EMBL" id="BMSV01000006">
    <property type="protein sequence ID" value="GGQ13833.1"/>
    <property type="molecule type" value="Genomic_DNA"/>
</dbReference>
<keyword evidence="2" id="KW-1185">Reference proteome</keyword>
<reference evidence="1" key="2">
    <citation type="submission" date="2020-09" db="EMBL/GenBank/DDBJ databases">
        <authorList>
            <person name="Sun Q."/>
            <person name="Ohkuma M."/>
        </authorList>
    </citation>
    <scope>NUCLEOTIDE SEQUENCE</scope>
    <source>
        <strain evidence="1">JCM 4335</strain>
    </source>
</reference>
<accession>A0A918B189</accession>
<organism evidence="1 2">
    <name type="scientific">Streptomyces roseolilacinus</name>
    <dbReference type="NCBI Taxonomy" id="66904"/>
    <lineage>
        <taxon>Bacteria</taxon>
        <taxon>Bacillati</taxon>
        <taxon>Actinomycetota</taxon>
        <taxon>Actinomycetes</taxon>
        <taxon>Kitasatosporales</taxon>
        <taxon>Streptomycetaceae</taxon>
        <taxon>Streptomyces</taxon>
    </lineage>
</organism>
<name>A0A918B189_9ACTN</name>
<comment type="caution">
    <text evidence="1">The sequence shown here is derived from an EMBL/GenBank/DDBJ whole genome shotgun (WGS) entry which is preliminary data.</text>
</comment>
<sequence>MQFDAVRLDGMDGRLVADCLERMTGGDPGPIVTQVNGRRGTYFLLPPGSTYRRPWPAVAVRFNGEPGQISYVPVPALRGRTWPLAWRCPPTGPGRFVHPLLLRSAVVALLPGGPGAPGGG</sequence>
<reference evidence="1" key="1">
    <citation type="journal article" date="2014" name="Int. J. Syst. Evol. Microbiol.">
        <title>Complete genome sequence of Corynebacterium casei LMG S-19264T (=DSM 44701T), isolated from a smear-ripened cheese.</title>
        <authorList>
            <consortium name="US DOE Joint Genome Institute (JGI-PGF)"/>
            <person name="Walter F."/>
            <person name="Albersmeier A."/>
            <person name="Kalinowski J."/>
            <person name="Ruckert C."/>
        </authorList>
    </citation>
    <scope>NUCLEOTIDE SEQUENCE</scope>
    <source>
        <strain evidence="1">JCM 4335</strain>
    </source>
</reference>